<accession>A0AAV7EDU2</accession>
<gene>
    <name evidence="1" type="ORF">H6P81_013133</name>
</gene>
<evidence type="ECO:0008006" key="3">
    <source>
        <dbReference type="Google" id="ProtNLM"/>
    </source>
</evidence>
<dbReference type="AlphaFoldDB" id="A0AAV7EDU2"/>
<protein>
    <recommendedName>
        <fullName evidence="3">Ig-like domain-containing protein</fullName>
    </recommendedName>
</protein>
<dbReference type="Proteomes" id="UP000825729">
    <property type="component" value="Unassembled WGS sequence"/>
</dbReference>
<name>A0AAV7EDU2_ARIFI</name>
<sequence length="104" mass="11358">MFTLKAHFEDNPGDLGNHNSQDKVHTWSLDANQCVADEDEVTYSCRVSGLIEAPLVQGRAFAVVAKLSPVVTECNFRMFNCFGCVSTSDVNVVGLLFGYCLVHG</sequence>
<comment type="caution">
    <text evidence="1">The sequence shown here is derived from an EMBL/GenBank/DDBJ whole genome shotgun (WGS) entry which is preliminary data.</text>
</comment>
<keyword evidence="2" id="KW-1185">Reference proteome</keyword>
<organism evidence="1 2">
    <name type="scientific">Aristolochia fimbriata</name>
    <name type="common">White veined hardy Dutchman's pipe vine</name>
    <dbReference type="NCBI Taxonomy" id="158543"/>
    <lineage>
        <taxon>Eukaryota</taxon>
        <taxon>Viridiplantae</taxon>
        <taxon>Streptophyta</taxon>
        <taxon>Embryophyta</taxon>
        <taxon>Tracheophyta</taxon>
        <taxon>Spermatophyta</taxon>
        <taxon>Magnoliopsida</taxon>
        <taxon>Magnoliidae</taxon>
        <taxon>Piperales</taxon>
        <taxon>Aristolochiaceae</taxon>
        <taxon>Aristolochia</taxon>
    </lineage>
</organism>
<reference evidence="1 2" key="1">
    <citation type="submission" date="2021-07" db="EMBL/GenBank/DDBJ databases">
        <title>The Aristolochia fimbriata genome: insights into angiosperm evolution, floral development and chemical biosynthesis.</title>
        <authorList>
            <person name="Jiao Y."/>
        </authorList>
    </citation>
    <scope>NUCLEOTIDE SEQUENCE [LARGE SCALE GENOMIC DNA]</scope>
    <source>
        <strain evidence="1">IBCAS-2021</strain>
        <tissue evidence="1">Leaf</tissue>
    </source>
</reference>
<evidence type="ECO:0000313" key="1">
    <source>
        <dbReference type="EMBL" id="KAG9447005.1"/>
    </source>
</evidence>
<evidence type="ECO:0000313" key="2">
    <source>
        <dbReference type="Proteomes" id="UP000825729"/>
    </source>
</evidence>
<dbReference type="EMBL" id="JAINDJ010000005">
    <property type="protein sequence ID" value="KAG9447005.1"/>
    <property type="molecule type" value="Genomic_DNA"/>
</dbReference>
<proteinExistence type="predicted"/>